<sequence length="66" mass="7167">MEEHLVHSKHCSSHEQNSPDVPPSSLQPRAEQPWDGIALPADALSGCAMSCSGSSRRPEQRGKRTT</sequence>
<evidence type="ECO:0000313" key="3">
    <source>
        <dbReference type="Proteomes" id="UP000729402"/>
    </source>
</evidence>
<name>A0A8J5VUJ0_ZIZPA</name>
<reference evidence="2" key="1">
    <citation type="journal article" date="2021" name="bioRxiv">
        <title>Whole Genome Assembly and Annotation of Northern Wild Rice, Zizania palustris L., Supports a Whole Genome Duplication in the Zizania Genus.</title>
        <authorList>
            <person name="Haas M."/>
            <person name="Kono T."/>
            <person name="Macchietto M."/>
            <person name="Millas R."/>
            <person name="McGilp L."/>
            <person name="Shao M."/>
            <person name="Duquette J."/>
            <person name="Hirsch C.N."/>
            <person name="Kimball J."/>
        </authorList>
    </citation>
    <scope>NUCLEOTIDE SEQUENCE</scope>
    <source>
        <tissue evidence="2">Fresh leaf tissue</tissue>
    </source>
</reference>
<comment type="caution">
    <text evidence="2">The sequence shown here is derived from an EMBL/GenBank/DDBJ whole genome shotgun (WGS) entry which is preliminary data.</text>
</comment>
<feature type="region of interest" description="Disordered" evidence="1">
    <location>
        <begin position="1"/>
        <end position="66"/>
    </location>
</feature>
<feature type="compositionally biased region" description="Basic and acidic residues" evidence="1">
    <location>
        <begin position="56"/>
        <end position="66"/>
    </location>
</feature>
<accession>A0A8J5VUJ0</accession>
<organism evidence="2 3">
    <name type="scientific">Zizania palustris</name>
    <name type="common">Northern wild rice</name>
    <dbReference type="NCBI Taxonomy" id="103762"/>
    <lineage>
        <taxon>Eukaryota</taxon>
        <taxon>Viridiplantae</taxon>
        <taxon>Streptophyta</taxon>
        <taxon>Embryophyta</taxon>
        <taxon>Tracheophyta</taxon>
        <taxon>Spermatophyta</taxon>
        <taxon>Magnoliopsida</taxon>
        <taxon>Liliopsida</taxon>
        <taxon>Poales</taxon>
        <taxon>Poaceae</taxon>
        <taxon>BOP clade</taxon>
        <taxon>Oryzoideae</taxon>
        <taxon>Oryzeae</taxon>
        <taxon>Zizaniinae</taxon>
        <taxon>Zizania</taxon>
    </lineage>
</organism>
<protein>
    <submittedName>
        <fullName evidence="2">Uncharacterized protein</fullName>
    </submittedName>
</protein>
<dbReference type="Proteomes" id="UP000729402">
    <property type="component" value="Unassembled WGS sequence"/>
</dbReference>
<gene>
    <name evidence="2" type="ORF">GUJ93_ZPchr0002g23444</name>
</gene>
<dbReference type="EMBL" id="JAAALK010000287">
    <property type="protein sequence ID" value="KAG8056329.1"/>
    <property type="molecule type" value="Genomic_DNA"/>
</dbReference>
<feature type="compositionally biased region" description="Polar residues" evidence="1">
    <location>
        <begin position="14"/>
        <end position="27"/>
    </location>
</feature>
<reference evidence="2" key="2">
    <citation type="submission" date="2021-02" db="EMBL/GenBank/DDBJ databases">
        <authorList>
            <person name="Kimball J.A."/>
            <person name="Haas M.W."/>
            <person name="Macchietto M."/>
            <person name="Kono T."/>
            <person name="Duquette J."/>
            <person name="Shao M."/>
        </authorList>
    </citation>
    <scope>NUCLEOTIDE SEQUENCE</scope>
    <source>
        <tissue evidence="2">Fresh leaf tissue</tissue>
    </source>
</reference>
<evidence type="ECO:0000256" key="1">
    <source>
        <dbReference type="SAM" id="MobiDB-lite"/>
    </source>
</evidence>
<dbReference type="AlphaFoldDB" id="A0A8J5VUJ0"/>
<keyword evidence="3" id="KW-1185">Reference proteome</keyword>
<proteinExistence type="predicted"/>
<evidence type="ECO:0000313" key="2">
    <source>
        <dbReference type="EMBL" id="KAG8056329.1"/>
    </source>
</evidence>